<feature type="region of interest" description="Disordered" evidence="1">
    <location>
        <begin position="230"/>
        <end position="262"/>
    </location>
</feature>
<dbReference type="EMBL" id="JAEHOD010000127">
    <property type="protein sequence ID" value="KAG2424225.1"/>
    <property type="molecule type" value="Genomic_DNA"/>
</dbReference>
<name>A0A835VQP3_9CHLO</name>
<keyword evidence="4" id="KW-1185">Reference proteome</keyword>
<dbReference type="Proteomes" id="UP000613740">
    <property type="component" value="Unassembled WGS sequence"/>
</dbReference>
<reference evidence="2" key="1">
    <citation type="journal article" date="2020" name="bioRxiv">
        <title>Comparative genomics of Chlamydomonas.</title>
        <authorList>
            <person name="Craig R.J."/>
            <person name="Hasan A.R."/>
            <person name="Ness R.W."/>
            <person name="Keightley P.D."/>
        </authorList>
    </citation>
    <scope>NUCLEOTIDE SEQUENCE</scope>
    <source>
        <strain evidence="2">CCAP 11/173</strain>
    </source>
</reference>
<sequence length="437" mass="44585">MGEHYHLKFKEHPEATVLIDASFMGSSPGDDAQSTAGTLPLARAPPQLLSPADADATLANVRAALKEGCGRGVLDTKRGQQPVNLNQLRAFRDRVTIPAGEAMVRRAMRNAAPAFVAQASMEPYPQSVLQSEVWAAKVEKRRLGTVWATRYAADAKAAHVAVSGAAAAAQEIQQSEGQRTEQQQAVMANDVEAVAVDVEEVSAAAAASVAQPHEQVIAAVLAPQTQVPMSSSAAPVASKPRPLPLHQARPQHSHSPGLGRHVHCATTQPVENKQAAAVAPVTTVAAAQVQQPLVVVAKAATPGAPEAPVRPCASPAQESAAAAKEAAGKAMQAAAVTALAASLGDVTAVAAQAAAAQAAAQAASRAAVLASQAVCEMAADASPCDLHFGEQAAEEASAAAKAARAAAAKAATLATAAVQAEKQRQRQMSRKPAFAFA</sequence>
<evidence type="ECO:0000313" key="2">
    <source>
        <dbReference type="EMBL" id="KAG2424225.1"/>
    </source>
</evidence>
<organism evidence="2 4">
    <name type="scientific">Chlamydomonas schloesseri</name>
    <dbReference type="NCBI Taxonomy" id="2026947"/>
    <lineage>
        <taxon>Eukaryota</taxon>
        <taxon>Viridiplantae</taxon>
        <taxon>Chlorophyta</taxon>
        <taxon>core chlorophytes</taxon>
        <taxon>Chlorophyceae</taxon>
        <taxon>CS clade</taxon>
        <taxon>Chlamydomonadales</taxon>
        <taxon>Chlamydomonadaceae</taxon>
        <taxon>Chlamydomonas</taxon>
    </lineage>
</organism>
<evidence type="ECO:0000256" key="1">
    <source>
        <dbReference type="SAM" id="MobiDB-lite"/>
    </source>
</evidence>
<protein>
    <submittedName>
        <fullName evidence="2">Uncharacterized protein</fullName>
    </submittedName>
</protein>
<evidence type="ECO:0000313" key="3">
    <source>
        <dbReference type="EMBL" id="KAG2424228.1"/>
    </source>
</evidence>
<gene>
    <name evidence="2" type="ORF">HYH02_015210</name>
    <name evidence="3" type="ORF">HYH02_015213</name>
</gene>
<feature type="compositionally biased region" description="Low complexity" evidence="1">
    <location>
        <begin position="230"/>
        <end position="240"/>
    </location>
</feature>
<comment type="caution">
    <text evidence="2">The sequence shown here is derived from an EMBL/GenBank/DDBJ whole genome shotgun (WGS) entry which is preliminary data.</text>
</comment>
<dbReference type="AlphaFoldDB" id="A0A835VQP3"/>
<dbReference type="EMBL" id="JAEHOD010000127">
    <property type="protein sequence ID" value="KAG2424228.1"/>
    <property type="molecule type" value="Genomic_DNA"/>
</dbReference>
<evidence type="ECO:0000313" key="4">
    <source>
        <dbReference type="Proteomes" id="UP000613740"/>
    </source>
</evidence>
<proteinExistence type="predicted"/>
<accession>A0A835VQP3</accession>